<dbReference type="Proteomes" id="UP000246145">
    <property type="component" value="Unassembled WGS sequence"/>
</dbReference>
<proteinExistence type="predicted"/>
<dbReference type="AlphaFoldDB" id="A0A2U1CMP5"/>
<reference evidence="1 2" key="1">
    <citation type="submission" date="2018-04" db="EMBL/GenBank/DDBJ databases">
        <title>Genomic Encyclopedia of Type Strains, Phase IV (KMG-IV): sequencing the most valuable type-strain genomes for metagenomic binning, comparative biology and taxonomic classification.</title>
        <authorList>
            <person name="Goeker M."/>
        </authorList>
    </citation>
    <scope>NUCLEOTIDE SEQUENCE [LARGE SCALE GENOMIC DNA]</scope>
    <source>
        <strain evidence="1 2">DSM 10065</strain>
    </source>
</reference>
<dbReference type="EMBL" id="QEKO01000002">
    <property type="protein sequence ID" value="PVY62286.1"/>
    <property type="molecule type" value="Genomic_DNA"/>
</dbReference>
<gene>
    <name evidence="1" type="ORF">C7440_1779</name>
</gene>
<sequence length="110" mass="11735">MKTTDIPRVFTLARVERLGRANSLARRLKAIGYRIVCETPLPVNGSAPSISVDLGTCGVQPLYALGNGSLRDARAGVERVLIDGVWVSWPTVDVSRARSVCGNGLEEVAA</sequence>
<evidence type="ECO:0000313" key="2">
    <source>
        <dbReference type="Proteomes" id="UP000246145"/>
    </source>
</evidence>
<comment type="caution">
    <text evidence="1">The sequence shown here is derived from an EMBL/GenBank/DDBJ whole genome shotgun (WGS) entry which is preliminary data.</text>
</comment>
<organism evidence="1 2">
    <name type="scientific">Pusillimonas noertemannii</name>
    <dbReference type="NCBI Taxonomy" id="305977"/>
    <lineage>
        <taxon>Bacteria</taxon>
        <taxon>Pseudomonadati</taxon>
        <taxon>Pseudomonadota</taxon>
        <taxon>Betaproteobacteria</taxon>
        <taxon>Burkholderiales</taxon>
        <taxon>Alcaligenaceae</taxon>
        <taxon>Pusillimonas</taxon>
    </lineage>
</organism>
<protein>
    <submittedName>
        <fullName evidence="1">Uncharacterized protein</fullName>
    </submittedName>
</protein>
<name>A0A2U1CMP5_9BURK</name>
<keyword evidence="2" id="KW-1185">Reference proteome</keyword>
<evidence type="ECO:0000313" key="1">
    <source>
        <dbReference type="EMBL" id="PVY62286.1"/>
    </source>
</evidence>
<accession>A0A2U1CMP5</accession>